<keyword evidence="1" id="KW-0812">Transmembrane</keyword>
<dbReference type="PANTHER" id="PTHR37947:SF1">
    <property type="entry name" value="BLL2462 PROTEIN"/>
    <property type="match status" value="1"/>
</dbReference>
<evidence type="ECO:0000256" key="1">
    <source>
        <dbReference type="SAM" id="Phobius"/>
    </source>
</evidence>
<dbReference type="AlphaFoldDB" id="A0A4R2P967"/>
<comment type="caution">
    <text evidence="2">The sequence shown here is derived from an EMBL/GenBank/DDBJ whole genome shotgun (WGS) entry which is preliminary data.</text>
</comment>
<reference evidence="2 3" key="1">
    <citation type="submission" date="2019-03" db="EMBL/GenBank/DDBJ databases">
        <title>Genomic Encyclopedia of Type Strains, Phase IV (KMG-IV): sequencing the most valuable type-strain genomes for metagenomic binning, comparative biology and taxonomic classification.</title>
        <authorList>
            <person name="Goeker M."/>
        </authorList>
    </citation>
    <scope>NUCLEOTIDE SEQUENCE [LARGE SCALE GENOMIC DNA]</scope>
    <source>
        <strain evidence="2 3">DSM 2132</strain>
    </source>
</reference>
<evidence type="ECO:0008006" key="4">
    <source>
        <dbReference type="Google" id="ProtNLM"/>
    </source>
</evidence>
<feature type="transmembrane region" description="Helical" evidence="1">
    <location>
        <begin position="40"/>
        <end position="59"/>
    </location>
</feature>
<dbReference type="OrthoDB" id="9769144at2"/>
<dbReference type="RefSeq" id="WP_132709265.1">
    <property type="nucleotide sequence ID" value="NZ_JACIGF010000011.1"/>
</dbReference>
<feature type="transmembrane region" description="Helical" evidence="1">
    <location>
        <begin position="12"/>
        <end position="33"/>
    </location>
</feature>
<dbReference type="PANTHER" id="PTHR37947">
    <property type="entry name" value="BLL2462 PROTEIN"/>
    <property type="match status" value="1"/>
</dbReference>
<evidence type="ECO:0000313" key="2">
    <source>
        <dbReference type="EMBL" id="TCP31452.1"/>
    </source>
</evidence>
<proteinExistence type="predicted"/>
<dbReference type="Gene3D" id="3.40.50.880">
    <property type="match status" value="1"/>
</dbReference>
<gene>
    <name evidence="2" type="ORF">EV659_11120</name>
</gene>
<keyword evidence="3" id="KW-1185">Reference proteome</keyword>
<feature type="transmembrane region" description="Helical" evidence="1">
    <location>
        <begin position="662"/>
        <end position="680"/>
    </location>
</feature>
<evidence type="ECO:0000313" key="3">
    <source>
        <dbReference type="Proteomes" id="UP000295399"/>
    </source>
</evidence>
<sequence length="684" mass="74000">MDAADIAFDPLLPLWALALLGAAALAPALISLAARARGGLARLTLGLAVVALLAGPMLVQERRESLPRHVLIASDRSESMTLGQRRAQADAAAARLNAALDDAGDLIVHRVDIPQAADGTRLFGPLARALKEVPADRLAGVVAITDGQIHDTPEPLAALDAPFHALVAGAPGFTDRRIDLVTAPRYALVDKRTPLTVRIEEDNLATQGAVSVSVRVDGERRPGLRGRVGQDLTVPVRPERRGETLVEIAVEPAPGETFLGNNRVILKLNAVRDRLKVLLISGEPHVGERVWRQALKADPAVDLVHFTILRLPDSRDLTPESELSLIPFPTQRLFERQLDDFDLVIFDRYSRRAVLERQHLFNLVEFVETGGAILISTGPEFAEASSLFRTPLRPILPAAPTGQMLAEAYRPTVTDLGARHPVTAPLAADQDRWGRWFRVMEAAVLGGDVLMEGPAARPLLVLSRVGEGRIAQILSDQIWLWARGVEGGGPDQQLLRRTAHWLMKEPDLEEEALSAQALAGQRIEIHRRSLGQAAGTVTVSGPLRAADTGVDQAVSLRETAPGQAVGVTEVPRRGLYRVRDGEREALVAVGLDSAAEYAALKPSATALTPLAERTGGGVFWLAEAIPEVRRVGARDRRAGPGWLGLTRERAERVVAVEQRPLLPAWAWLVLVGGLLVGVWMRESR</sequence>
<keyword evidence="1" id="KW-1133">Transmembrane helix</keyword>
<dbReference type="InParanoid" id="A0A4R2P967"/>
<protein>
    <recommendedName>
        <fullName evidence="4">Glutamine amidotransferase</fullName>
    </recommendedName>
</protein>
<keyword evidence="1" id="KW-0472">Membrane</keyword>
<organism evidence="2 3">
    <name type="scientific">Rhodothalassium salexigens DSM 2132</name>
    <dbReference type="NCBI Taxonomy" id="1188247"/>
    <lineage>
        <taxon>Bacteria</taxon>
        <taxon>Pseudomonadati</taxon>
        <taxon>Pseudomonadota</taxon>
        <taxon>Alphaproteobacteria</taxon>
        <taxon>Rhodothalassiales</taxon>
        <taxon>Rhodothalassiaceae</taxon>
        <taxon>Rhodothalassium</taxon>
    </lineage>
</organism>
<dbReference type="EMBL" id="SLXO01000011">
    <property type="protein sequence ID" value="TCP31452.1"/>
    <property type="molecule type" value="Genomic_DNA"/>
</dbReference>
<accession>A0A4R2P967</accession>
<dbReference type="InterPro" id="IPR029062">
    <property type="entry name" value="Class_I_gatase-like"/>
</dbReference>
<dbReference type="Proteomes" id="UP000295399">
    <property type="component" value="Unassembled WGS sequence"/>
</dbReference>
<name>A0A4R2P967_RHOSA</name>
<dbReference type="SUPFAM" id="SSF52317">
    <property type="entry name" value="Class I glutamine amidotransferase-like"/>
    <property type="match status" value="1"/>
</dbReference>